<gene>
    <name evidence="1" type="ORF">KME25_18455</name>
</gene>
<accession>A0A951UC92</accession>
<sequence>MNSLKRRPLRRVAWFVAGLLCTVLFANLPSVLQPVTAVNNGNRVETVKHFDTNVKLAAWSNPAFEEVAASHLEPNFYQ</sequence>
<dbReference type="Proteomes" id="UP000753908">
    <property type="component" value="Unassembled WGS sequence"/>
</dbReference>
<dbReference type="EMBL" id="JAHHIF010000024">
    <property type="protein sequence ID" value="MBW4546406.1"/>
    <property type="molecule type" value="Genomic_DNA"/>
</dbReference>
<evidence type="ECO:0000313" key="2">
    <source>
        <dbReference type="Proteomes" id="UP000753908"/>
    </source>
</evidence>
<reference evidence="1" key="1">
    <citation type="submission" date="2021-05" db="EMBL/GenBank/DDBJ databases">
        <authorList>
            <person name="Pietrasiak N."/>
            <person name="Ward R."/>
            <person name="Stajich J.E."/>
            <person name="Kurbessoian T."/>
        </authorList>
    </citation>
    <scope>NUCLEOTIDE SEQUENCE</scope>
    <source>
        <strain evidence="1">CPER-KK1</strain>
    </source>
</reference>
<evidence type="ECO:0000313" key="1">
    <source>
        <dbReference type="EMBL" id="MBW4546406.1"/>
    </source>
</evidence>
<proteinExistence type="predicted"/>
<organism evidence="1 2">
    <name type="scientific">Symplocastrum torsivum CPER-KK1</name>
    <dbReference type="NCBI Taxonomy" id="450513"/>
    <lineage>
        <taxon>Bacteria</taxon>
        <taxon>Bacillati</taxon>
        <taxon>Cyanobacteriota</taxon>
        <taxon>Cyanophyceae</taxon>
        <taxon>Oscillatoriophycideae</taxon>
        <taxon>Oscillatoriales</taxon>
        <taxon>Microcoleaceae</taxon>
        <taxon>Symplocastrum</taxon>
    </lineage>
</organism>
<protein>
    <submittedName>
        <fullName evidence="1">Uncharacterized protein</fullName>
    </submittedName>
</protein>
<comment type="caution">
    <text evidence="1">The sequence shown here is derived from an EMBL/GenBank/DDBJ whole genome shotgun (WGS) entry which is preliminary data.</text>
</comment>
<reference evidence="1" key="2">
    <citation type="journal article" date="2022" name="Microbiol. Resour. Announc.">
        <title>Metagenome Sequencing to Explore Phylogenomics of Terrestrial Cyanobacteria.</title>
        <authorList>
            <person name="Ward R.D."/>
            <person name="Stajich J.E."/>
            <person name="Johansen J.R."/>
            <person name="Huntemann M."/>
            <person name="Clum A."/>
            <person name="Foster B."/>
            <person name="Foster B."/>
            <person name="Roux S."/>
            <person name="Palaniappan K."/>
            <person name="Varghese N."/>
            <person name="Mukherjee S."/>
            <person name="Reddy T.B.K."/>
            <person name="Daum C."/>
            <person name="Copeland A."/>
            <person name="Chen I.A."/>
            <person name="Ivanova N.N."/>
            <person name="Kyrpides N.C."/>
            <person name="Shapiro N."/>
            <person name="Eloe-Fadrosh E.A."/>
            <person name="Pietrasiak N."/>
        </authorList>
    </citation>
    <scope>NUCLEOTIDE SEQUENCE</scope>
    <source>
        <strain evidence="1">CPER-KK1</strain>
    </source>
</reference>
<dbReference type="AlphaFoldDB" id="A0A951UC92"/>
<name>A0A951UC92_9CYAN</name>